<keyword evidence="3" id="KW-1185">Reference proteome</keyword>
<name>A0A9W2Z1M6_BIOGL</name>
<dbReference type="SUPFAM" id="SSF103473">
    <property type="entry name" value="MFS general substrate transporter"/>
    <property type="match status" value="1"/>
</dbReference>
<feature type="transmembrane region" description="Helical" evidence="2">
    <location>
        <begin position="512"/>
        <end position="529"/>
    </location>
</feature>
<feature type="transmembrane region" description="Helical" evidence="2">
    <location>
        <begin position="420"/>
        <end position="445"/>
    </location>
</feature>
<dbReference type="InterPro" id="IPR011701">
    <property type="entry name" value="MFS"/>
</dbReference>
<sequence>MSVNDVTALEEQVARSGQDDPALEKRTSTEAESAVEKAESPEDSSTLPVDRGWAWVIAFSAFLNLMITVGYNRSLSVLFVDIGQAFQESNKVVSLMFTFHALSGSVISILTANVFMNKFSIRTITVASAALNALTDVLVSLAPNMVVFLLLFFVKGIAFGGLLVCPMSLVGFYFKQRRALATALANSGFCVGYIVFPPIAELLRLEFGFRGTLLIMSAVEFHLIACNMLLRPVESYKRQNAFASTEYQYHEPRTPIYNEATEQAETSEPLLTNTNEAESQVKDSKSIRLTTMDVTVSDHGDEASSSVSYIRTPYSKLSQMETIKENPHETSECKGHNGFKGDNAKGNNGTVYGGDMEIALSTPERLNVLHETRNHYTSQLSIVSSGDVPCVIATEIVEVKDTKSICQLRNFIDLTLFKSWLFRMMVVFTGLGVFTNYLSIYMPIIAFTSGISKSDSALLMTISGLMDLLTRVITGFLGDLKFVSKTKMVAFSTFVITILCQCTRLFNTYSLFVLFAVLVGTFGGFRQNFSHAMMLDYFGAENLAKANGLTITIATLVLSINHPVLGAMLDATGSFIIPLHYVGAMTFLATLVLLLESTAKRLDDKNHIDFSQRQFQI</sequence>
<feature type="transmembrane region" description="Helical" evidence="2">
    <location>
        <begin position="146"/>
        <end position="172"/>
    </location>
</feature>
<dbReference type="Pfam" id="PF07690">
    <property type="entry name" value="MFS_1"/>
    <property type="match status" value="2"/>
</dbReference>
<accession>A0A9W2Z1M6</accession>
<feature type="transmembrane region" description="Helical" evidence="2">
    <location>
        <begin position="179"/>
        <end position="196"/>
    </location>
</feature>
<dbReference type="AlphaFoldDB" id="A0A9W2Z1M6"/>
<gene>
    <name evidence="4 5" type="primary">LOC106077830</name>
</gene>
<evidence type="ECO:0000313" key="5">
    <source>
        <dbReference type="RefSeq" id="XP_055868852.1"/>
    </source>
</evidence>
<dbReference type="PANTHER" id="PTHR11360:SF284">
    <property type="entry name" value="EG:103B4.3 PROTEIN-RELATED"/>
    <property type="match status" value="1"/>
</dbReference>
<dbReference type="RefSeq" id="XP_055868851.1">
    <property type="nucleotide sequence ID" value="XM_056012876.1"/>
</dbReference>
<dbReference type="OMA" id="HVQMQTL"/>
<dbReference type="GO" id="GO:0022857">
    <property type="term" value="F:transmembrane transporter activity"/>
    <property type="evidence" value="ECO:0007669"/>
    <property type="project" value="InterPro"/>
</dbReference>
<dbReference type="OrthoDB" id="6435476at2759"/>
<feature type="transmembrane region" description="Helical" evidence="2">
    <location>
        <begin position="208"/>
        <end position="230"/>
    </location>
</feature>
<reference evidence="4 5" key="1">
    <citation type="submission" date="2025-04" db="UniProtKB">
        <authorList>
            <consortium name="RefSeq"/>
        </authorList>
    </citation>
    <scope>IDENTIFICATION</scope>
</reference>
<dbReference type="GeneID" id="106077830"/>
<keyword evidence="2" id="KW-0812">Transmembrane</keyword>
<feature type="transmembrane region" description="Helical" evidence="2">
    <location>
        <begin position="92"/>
        <end position="116"/>
    </location>
</feature>
<dbReference type="InterPro" id="IPR036259">
    <property type="entry name" value="MFS_trans_sf"/>
</dbReference>
<evidence type="ECO:0000256" key="2">
    <source>
        <dbReference type="SAM" id="Phobius"/>
    </source>
</evidence>
<feature type="transmembrane region" description="Helical" evidence="2">
    <location>
        <begin position="575"/>
        <end position="595"/>
    </location>
</feature>
<dbReference type="Proteomes" id="UP001165740">
    <property type="component" value="Chromosome 15"/>
</dbReference>
<organism evidence="3 4">
    <name type="scientific">Biomphalaria glabrata</name>
    <name type="common">Bloodfluke planorb</name>
    <name type="synonym">Freshwater snail</name>
    <dbReference type="NCBI Taxonomy" id="6526"/>
    <lineage>
        <taxon>Eukaryota</taxon>
        <taxon>Metazoa</taxon>
        <taxon>Spiralia</taxon>
        <taxon>Lophotrochozoa</taxon>
        <taxon>Mollusca</taxon>
        <taxon>Gastropoda</taxon>
        <taxon>Heterobranchia</taxon>
        <taxon>Euthyneura</taxon>
        <taxon>Panpulmonata</taxon>
        <taxon>Hygrophila</taxon>
        <taxon>Lymnaeoidea</taxon>
        <taxon>Planorbidae</taxon>
        <taxon>Biomphalaria</taxon>
    </lineage>
</organism>
<keyword evidence="2" id="KW-1133">Transmembrane helix</keyword>
<keyword evidence="2" id="KW-0472">Membrane</keyword>
<evidence type="ECO:0000313" key="4">
    <source>
        <dbReference type="RefSeq" id="XP_055868851.1"/>
    </source>
</evidence>
<feature type="compositionally biased region" description="Basic and acidic residues" evidence="1">
    <location>
        <begin position="22"/>
        <end position="40"/>
    </location>
</feature>
<evidence type="ECO:0000313" key="3">
    <source>
        <dbReference type="Proteomes" id="UP001165740"/>
    </source>
</evidence>
<dbReference type="PANTHER" id="PTHR11360">
    <property type="entry name" value="MONOCARBOXYLATE TRANSPORTER"/>
    <property type="match status" value="1"/>
</dbReference>
<protein>
    <submittedName>
        <fullName evidence="4 5">Uncharacterized protein LOC106077830 isoform X1</fullName>
    </submittedName>
</protein>
<evidence type="ECO:0000256" key="1">
    <source>
        <dbReference type="SAM" id="MobiDB-lite"/>
    </source>
</evidence>
<feature type="transmembrane region" description="Helical" evidence="2">
    <location>
        <begin position="457"/>
        <end position="477"/>
    </location>
</feature>
<dbReference type="RefSeq" id="XP_055868852.1">
    <property type="nucleotide sequence ID" value="XM_056012877.1"/>
</dbReference>
<proteinExistence type="predicted"/>
<dbReference type="Gene3D" id="1.20.1250.20">
    <property type="entry name" value="MFS general substrate transporter like domains"/>
    <property type="match status" value="2"/>
</dbReference>
<feature type="transmembrane region" description="Helical" evidence="2">
    <location>
        <begin position="52"/>
        <end position="71"/>
    </location>
</feature>
<feature type="region of interest" description="Disordered" evidence="1">
    <location>
        <begin position="1"/>
        <end position="47"/>
    </location>
</feature>
<dbReference type="InterPro" id="IPR050327">
    <property type="entry name" value="Proton-linked_MCT"/>
</dbReference>